<dbReference type="AlphaFoldDB" id="A0A1Y1SFT9"/>
<dbReference type="Gene3D" id="2.30.40.10">
    <property type="entry name" value="Urease, subunit C, domain 1"/>
    <property type="match status" value="1"/>
</dbReference>
<dbReference type="PANTHER" id="PTHR22642:SF2">
    <property type="entry name" value="PROTEIN LONG AFTER FAR-RED 3"/>
    <property type="match status" value="1"/>
</dbReference>
<dbReference type="SUPFAM" id="SSF51556">
    <property type="entry name" value="Metallo-dependent hydrolases"/>
    <property type="match status" value="1"/>
</dbReference>
<dbReference type="Gene3D" id="3.10.310.70">
    <property type="match status" value="1"/>
</dbReference>
<organism evidence="2 3">
    <name type="scientific">Oceanococcus atlanticus</name>
    <dbReference type="NCBI Taxonomy" id="1317117"/>
    <lineage>
        <taxon>Bacteria</taxon>
        <taxon>Pseudomonadati</taxon>
        <taxon>Pseudomonadota</taxon>
        <taxon>Gammaproteobacteria</taxon>
        <taxon>Chromatiales</taxon>
        <taxon>Oceanococcaceae</taxon>
        <taxon>Oceanococcus</taxon>
    </lineage>
</organism>
<dbReference type="Gene3D" id="3.20.20.140">
    <property type="entry name" value="Metal-dependent hydrolases"/>
    <property type="match status" value="2"/>
</dbReference>
<dbReference type="InterPro" id="IPR032466">
    <property type="entry name" value="Metal_Hydrolase"/>
</dbReference>
<proteinExistence type="predicted"/>
<keyword evidence="3" id="KW-1185">Reference proteome</keyword>
<accession>A0A1Y1SFT9</accession>
<protein>
    <recommendedName>
        <fullName evidence="1">Amidohydrolase 3 domain-containing protein</fullName>
    </recommendedName>
</protein>
<dbReference type="Pfam" id="PF07969">
    <property type="entry name" value="Amidohydro_3"/>
    <property type="match status" value="1"/>
</dbReference>
<evidence type="ECO:0000313" key="3">
    <source>
        <dbReference type="Proteomes" id="UP000192342"/>
    </source>
</evidence>
<dbReference type="GO" id="GO:0016810">
    <property type="term" value="F:hydrolase activity, acting on carbon-nitrogen (but not peptide) bonds"/>
    <property type="evidence" value="ECO:0007669"/>
    <property type="project" value="InterPro"/>
</dbReference>
<reference evidence="2 3" key="1">
    <citation type="submission" date="2013-04" db="EMBL/GenBank/DDBJ databases">
        <title>Oceanococcus atlanticus 22II-S10r2 Genome Sequencing.</title>
        <authorList>
            <person name="Lai Q."/>
            <person name="Li G."/>
            <person name="Shao Z."/>
        </authorList>
    </citation>
    <scope>NUCLEOTIDE SEQUENCE [LARGE SCALE GENOMIC DNA]</scope>
    <source>
        <strain evidence="2 3">22II-S10r2</strain>
    </source>
</reference>
<dbReference type="EMBL" id="AQQV01000001">
    <property type="protein sequence ID" value="ORE88517.1"/>
    <property type="molecule type" value="Genomic_DNA"/>
</dbReference>
<dbReference type="InterPro" id="IPR011059">
    <property type="entry name" value="Metal-dep_hydrolase_composite"/>
</dbReference>
<evidence type="ECO:0000313" key="2">
    <source>
        <dbReference type="EMBL" id="ORE88517.1"/>
    </source>
</evidence>
<dbReference type="SUPFAM" id="SSF51338">
    <property type="entry name" value="Composite domain of metallo-dependent hydrolases"/>
    <property type="match status" value="1"/>
</dbReference>
<feature type="domain" description="Amidohydrolase 3" evidence="1">
    <location>
        <begin position="30"/>
        <end position="456"/>
    </location>
</feature>
<gene>
    <name evidence="2" type="ORF">ATO7_01540</name>
</gene>
<sequence>MDGRLVDLCVQAGEVVALGPALAPATAKGLDAEGRALSPALVDHHLHLYAAAAALDSLNCAPPQIRCPADLRAAVASAPPGSDGWIRAVAYHPNNGGEIDRATLDAWRPDVPVRVQHVSGRRWTLNSAGLEALGEDGPWQSEQDRANGHLLDQDSWLSARLRQRRGSQPPDLSRISRTLASFGVVAVTDTGPANNATTLAQLRTAVKSGAVRQHIQMMGNASLDALYVAAAVGRDRVAVGPHKFHLLESELPDFDWLCESIGRSHAHQRPVAFHCVTRSELVFALAALESVGVMAGDRIEHAGVCPDEQAQSMARLGLWVVTQPEFVYSKGDRYLDEVAAEDQPWLYRLAGLRRAGVSLAASSDAPYGALNPWQGIAAAIQRKTRLGRSLGRDEALAFNDALNLYTGPLQAPGSAAPSFAVGCAANLCVLDRSWAEIACSPASTQALLTLARGRIVWQGDQTGALV</sequence>
<dbReference type="InterPro" id="IPR013108">
    <property type="entry name" value="Amidohydro_3"/>
</dbReference>
<comment type="caution">
    <text evidence="2">The sequence shown here is derived from an EMBL/GenBank/DDBJ whole genome shotgun (WGS) entry which is preliminary data.</text>
</comment>
<name>A0A1Y1SFT9_9GAMM</name>
<dbReference type="Proteomes" id="UP000192342">
    <property type="component" value="Unassembled WGS sequence"/>
</dbReference>
<dbReference type="PANTHER" id="PTHR22642">
    <property type="entry name" value="IMIDAZOLONEPROPIONASE"/>
    <property type="match status" value="1"/>
</dbReference>
<dbReference type="STRING" id="1317117.ATO7_01540"/>
<evidence type="ECO:0000259" key="1">
    <source>
        <dbReference type="Pfam" id="PF07969"/>
    </source>
</evidence>